<proteinExistence type="predicted"/>
<dbReference type="InterPro" id="IPR006683">
    <property type="entry name" value="Thioestr_dom"/>
</dbReference>
<sequence>MSVDYKKFFREIPEFLKVLGFENGYYDENNHEWVTEFLPSEDLTHSNGSIVQGGFVTGMLDAAMAQCIMFKSNGEDLPLTLDIDVKFLNSCIPDHKVTSRAKIIKQGKSIVFTSANLFQKDDLIATASASNKIIKFKL</sequence>
<dbReference type="CDD" id="cd03443">
    <property type="entry name" value="PaaI_thioesterase"/>
    <property type="match status" value="1"/>
</dbReference>
<dbReference type="GO" id="GO:0016790">
    <property type="term" value="F:thiolester hydrolase activity"/>
    <property type="evidence" value="ECO:0007669"/>
    <property type="project" value="UniProtKB-ARBA"/>
</dbReference>
<dbReference type="Pfam" id="PF03061">
    <property type="entry name" value="4HBT"/>
    <property type="match status" value="1"/>
</dbReference>
<dbReference type="STRING" id="1123866.NT01SARS_0435"/>
<dbReference type="AlphaFoldDB" id="J4WSZ9"/>
<dbReference type="HOGENOM" id="CLU_089876_3_1_6"/>
<gene>
    <name evidence="2" type="ORF">NT01SARS_0435</name>
</gene>
<feature type="domain" description="Thioesterase" evidence="1">
    <location>
        <begin position="50"/>
        <end position="123"/>
    </location>
</feature>
<reference evidence="2 3" key="1">
    <citation type="journal article" date="2012" name="ISME J.">
        <title>Genomic insights to SAR86, an abundant and uncultivated marine bacterial lineage.</title>
        <authorList>
            <person name="Dupont C.L."/>
            <person name="Rusch D.B."/>
            <person name="Yooseph S."/>
            <person name="Lombardo M.J."/>
            <person name="Richter R.A."/>
            <person name="Valas R."/>
            <person name="Novotny M."/>
            <person name="Yee-Greenbaum J."/>
            <person name="Selengut J.D."/>
            <person name="Haft D.H."/>
            <person name="Halpern A.L."/>
            <person name="Lasken R.S."/>
            <person name="Nealson K."/>
            <person name="Friedman R."/>
            <person name="Venter J.C."/>
        </authorList>
    </citation>
    <scope>NUCLEOTIDE SEQUENCE [LARGE SCALE GENOMIC DNA]</scope>
</reference>
<accession>J4WSZ9</accession>
<dbReference type="InterPro" id="IPR029069">
    <property type="entry name" value="HotDog_dom_sf"/>
</dbReference>
<dbReference type="EMBL" id="JH611156">
    <property type="protein sequence ID" value="EJP71950.1"/>
    <property type="molecule type" value="Genomic_DNA"/>
</dbReference>
<name>J4WSZ9_9GAMM</name>
<evidence type="ECO:0000313" key="2">
    <source>
        <dbReference type="EMBL" id="EJP71950.1"/>
    </source>
</evidence>
<protein>
    <submittedName>
        <fullName evidence="2">Thioesterase family protein</fullName>
    </submittedName>
</protein>
<dbReference type="SUPFAM" id="SSF54637">
    <property type="entry name" value="Thioesterase/thiol ester dehydrase-isomerase"/>
    <property type="match status" value="1"/>
</dbReference>
<evidence type="ECO:0000259" key="1">
    <source>
        <dbReference type="Pfam" id="PF03061"/>
    </source>
</evidence>
<dbReference type="Gene3D" id="3.10.129.10">
    <property type="entry name" value="Hotdog Thioesterase"/>
    <property type="match status" value="1"/>
</dbReference>
<dbReference type="Proteomes" id="UP000010305">
    <property type="component" value="Unassembled WGS sequence"/>
</dbReference>
<evidence type="ECO:0000313" key="3">
    <source>
        <dbReference type="Proteomes" id="UP000010305"/>
    </source>
</evidence>
<organism evidence="2 3">
    <name type="scientific">SAR86 cluster bacterium SAR86A</name>
    <dbReference type="NCBI Taxonomy" id="1123866"/>
    <lineage>
        <taxon>Bacteria</taxon>
        <taxon>Pseudomonadati</taxon>
        <taxon>Pseudomonadota</taxon>
        <taxon>Gammaproteobacteria</taxon>
        <taxon>SAR86 cluster</taxon>
    </lineage>
</organism>